<dbReference type="Pfam" id="PF17853">
    <property type="entry name" value="GGDEF_2"/>
    <property type="match status" value="1"/>
</dbReference>
<dbReference type="EMBL" id="JARZFX010000028">
    <property type="protein sequence ID" value="MEC5426045.1"/>
    <property type="molecule type" value="Genomic_DNA"/>
</dbReference>
<organism evidence="5 6">
    <name type="scientific">Virgibacillus tibetensis</name>
    <dbReference type="NCBI Taxonomy" id="3042313"/>
    <lineage>
        <taxon>Bacteria</taxon>
        <taxon>Bacillati</taxon>
        <taxon>Bacillota</taxon>
        <taxon>Bacilli</taxon>
        <taxon>Bacillales</taxon>
        <taxon>Bacillaceae</taxon>
        <taxon>Virgibacillus</taxon>
    </lineage>
</organism>
<proteinExistence type="inferred from homology"/>
<accession>A0ABU6KM62</accession>
<evidence type="ECO:0000259" key="4">
    <source>
        <dbReference type="Pfam" id="PF17853"/>
    </source>
</evidence>
<dbReference type="RefSeq" id="WP_327609579.1">
    <property type="nucleotide sequence ID" value="NZ_JARZFX010000028.1"/>
</dbReference>
<dbReference type="Gene3D" id="1.10.10.2840">
    <property type="entry name" value="PucR C-terminal helix-turn-helix domain"/>
    <property type="match status" value="1"/>
</dbReference>
<evidence type="ECO:0000259" key="2">
    <source>
        <dbReference type="Pfam" id="PF05651"/>
    </source>
</evidence>
<name>A0ABU6KM62_9BACI</name>
<dbReference type="PANTHER" id="PTHR33744">
    <property type="entry name" value="CARBOHYDRATE DIACID REGULATOR"/>
    <property type="match status" value="1"/>
</dbReference>
<dbReference type="InterPro" id="IPR051448">
    <property type="entry name" value="CdaR-like_regulators"/>
</dbReference>
<dbReference type="InterPro" id="IPR025736">
    <property type="entry name" value="PucR_C-HTH_dom"/>
</dbReference>
<dbReference type="Proteomes" id="UP001335737">
    <property type="component" value="Unassembled WGS sequence"/>
</dbReference>
<keyword evidence="6" id="KW-1185">Reference proteome</keyword>
<gene>
    <name evidence="5" type="ORF">QGM71_21585</name>
</gene>
<evidence type="ECO:0000313" key="6">
    <source>
        <dbReference type="Proteomes" id="UP001335737"/>
    </source>
</evidence>
<dbReference type="InterPro" id="IPR008599">
    <property type="entry name" value="Diacid_rec"/>
</dbReference>
<dbReference type="PANTHER" id="PTHR33744:SF15">
    <property type="entry name" value="CARBOHYDRATE DIACID REGULATOR"/>
    <property type="match status" value="1"/>
</dbReference>
<dbReference type="InterPro" id="IPR042070">
    <property type="entry name" value="PucR_C-HTH_sf"/>
</dbReference>
<feature type="domain" description="CdaR GGDEF-like" evidence="4">
    <location>
        <begin position="140"/>
        <end position="277"/>
    </location>
</feature>
<dbReference type="InterPro" id="IPR041522">
    <property type="entry name" value="CdaR_GGDEF"/>
</dbReference>
<comment type="caution">
    <text evidence="5">The sequence shown here is derived from an EMBL/GenBank/DDBJ whole genome shotgun (WGS) entry which is preliminary data.</text>
</comment>
<dbReference type="Pfam" id="PF05651">
    <property type="entry name" value="Diacid_rec"/>
    <property type="match status" value="1"/>
</dbReference>
<dbReference type="Pfam" id="PF13556">
    <property type="entry name" value="HTH_30"/>
    <property type="match status" value="1"/>
</dbReference>
<evidence type="ECO:0000313" key="5">
    <source>
        <dbReference type="EMBL" id="MEC5426045.1"/>
    </source>
</evidence>
<protein>
    <submittedName>
        <fullName evidence="5">Sugar diacid recognition domain-containing protein</fullName>
    </submittedName>
</protein>
<feature type="domain" description="Putative sugar diacid recognition" evidence="2">
    <location>
        <begin position="2"/>
        <end position="130"/>
    </location>
</feature>
<feature type="domain" description="PucR C-terminal helix-turn-helix" evidence="3">
    <location>
        <begin position="335"/>
        <end position="386"/>
    </location>
</feature>
<sequence length="393" mass="45319">MQSAQRVVKAVSDISPFPISLSDETGYIIGDSNPSRIGTLHSPSILVIRENRFLSFDKNKVSQMDNVLPGVAVPLIYDYETVGVLGIIGDPEKVKPYANLVKRYVELMWQETFHQKMEDLERSSNETFLQYILLNESLNKEKIIKYCEMLGINYFLKRFCVVIDIGDSLLNNRNVIQKLLPADHLKKLLLECTSRVFESTDESICTFLNTEKIVLLMPVESDNKFLELMKKFSDQSSQLMKLVEQYHVYGVAIGAGNPYSTLKHINQSYHEAEQVIEFGKEHNLSPPIYNYCDWDVLSPLLSAKMDENLKDKLLFRLKPFIGSFGFSELANDFMMYCKNNMNSSKTAKELYIHRNTMIYRLKKIETITSLDLGNFEHCTMLYLILKNYVDVKK</sequence>
<evidence type="ECO:0000256" key="1">
    <source>
        <dbReference type="ARBA" id="ARBA00006754"/>
    </source>
</evidence>
<comment type="similarity">
    <text evidence="1">Belongs to the CdaR family.</text>
</comment>
<reference evidence="5 6" key="1">
    <citation type="journal article" date="2024" name="Int. J. Syst. Evol. Microbiol.">
        <title>Virgibacillus tibetensis sp. nov., isolated from salt lake on the Tibetan Plateau of China.</title>
        <authorList>
            <person name="Phurbu D."/>
            <person name="Liu Z.-X."/>
            <person name="Wang R."/>
            <person name="Zheng Y.-Y."/>
            <person name="Liu H.-C."/>
            <person name="Zhou Y.-G."/>
            <person name="Yu Y.-J."/>
            <person name="Li A.-H."/>
        </authorList>
    </citation>
    <scope>NUCLEOTIDE SEQUENCE [LARGE SCALE GENOMIC DNA]</scope>
    <source>
        <strain evidence="5 6">C22-A2</strain>
    </source>
</reference>
<evidence type="ECO:0000259" key="3">
    <source>
        <dbReference type="Pfam" id="PF13556"/>
    </source>
</evidence>